<dbReference type="InterPro" id="IPR001223">
    <property type="entry name" value="Glyco_hydro18_cat"/>
</dbReference>
<evidence type="ECO:0000256" key="6">
    <source>
        <dbReference type="ARBA" id="ARBA00023277"/>
    </source>
</evidence>
<feature type="signal peptide" evidence="12">
    <location>
        <begin position="1"/>
        <end position="21"/>
    </location>
</feature>
<evidence type="ECO:0000256" key="12">
    <source>
        <dbReference type="SAM" id="SignalP"/>
    </source>
</evidence>
<sequence length="479" mass="50269">MVFSRASVFSALFAGALPAFAFDMSRQDNLAVYWGQNSYGATHGSDTANWQQKLDFYCQDDTIDTIPLAFVNVFQGAGGLPSLNMANICSPAGDPAFAGTELPDCSFLASQIQTCQSKGKTVTLSLGGATGLSTFSSASQATAFGDTIWNLFLGGSSSTRPFGSAVLDGVDLDIEGGNTMYYDSFINRIRTLAQGSSKKYYVTGAPQCPFPDAYMGTVLNAVAFDAIYIQFYNNACGLPYYSNPNAWDFGTWDNWAKTVAPNKDIKVYIGALAAPSAGGSGYVDATTLSNIAIETRSKYSSFGGIMLWDASQAYANNRFDKTVKDSIRQSGGGSKPTTSSTRASPTTTSKTTTSTSRMTTVRTSSTTAAQTTTSSPAETQTSTSSVVKTTSTSASRSRSRTQPTSTSKITTHTSTSAAPTSTGSSGSGSCAGVPAWSQIVAYNGGQKVTYLGNLYTAKWWSYGGVPGGVGGEWADNGKC</sequence>
<dbReference type="InterPro" id="IPR036573">
    <property type="entry name" value="CBM_sf_5/12"/>
</dbReference>
<evidence type="ECO:0000259" key="13">
    <source>
        <dbReference type="PROSITE" id="PS51910"/>
    </source>
</evidence>
<dbReference type="PANTHER" id="PTHR45708">
    <property type="entry name" value="ENDOCHITINASE"/>
    <property type="match status" value="1"/>
</dbReference>
<protein>
    <recommendedName>
        <fullName evidence="2">chitinase</fullName>
        <ecNumber evidence="2">3.2.1.14</ecNumber>
    </recommendedName>
</protein>
<feature type="domain" description="GH18" evidence="13">
    <location>
        <begin position="28"/>
        <end position="330"/>
    </location>
</feature>
<dbReference type="OrthoDB" id="6020543at2759"/>
<dbReference type="GO" id="GO:0008061">
    <property type="term" value="F:chitin binding"/>
    <property type="evidence" value="ECO:0007669"/>
    <property type="project" value="UniProtKB-KW"/>
</dbReference>
<evidence type="ECO:0000256" key="4">
    <source>
        <dbReference type="ARBA" id="ARBA00022801"/>
    </source>
</evidence>
<dbReference type="CDD" id="cd12215">
    <property type="entry name" value="ChiC_BD"/>
    <property type="match status" value="1"/>
</dbReference>
<accession>A0A2G8SNX4</accession>
<dbReference type="PANTHER" id="PTHR45708:SF49">
    <property type="entry name" value="ENDOCHITINASE"/>
    <property type="match status" value="1"/>
</dbReference>
<feature type="compositionally biased region" description="Low complexity" evidence="11">
    <location>
        <begin position="335"/>
        <end position="430"/>
    </location>
</feature>
<evidence type="ECO:0000256" key="1">
    <source>
        <dbReference type="ARBA" id="ARBA00000822"/>
    </source>
</evidence>
<dbReference type="GO" id="GO:0008843">
    <property type="term" value="F:endochitinase activity"/>
    <property type="evidence" value="ECO:0007669"/>
    <property type="project" value="UniProtKB-EC"/>
</dbReference>
<keyword evidence="8" id="KW-0624">Polysaccharide degradation</keyword>
<keyword evidence="15" id="KW-1185">Reference proteome</keyword>
<dbReference type="InterPro" id="IPR003610">
    <property type="entry name" value="CBM5/12"/>
</dbReference>
<keyword evidence="6" id="KW-0119">Carbohydrate metabolism</keyword>
<name>A0A2G8SNX4_9APHY</name>
<gene>
    <name evidence="14" type="ORF">GSI_02176</name>
</gene>
<dbReference type="GO" id="GO:0030246">
    <property type="term" value="F:carbohydrate binding"/>
    <property type="evidence" value="ECO:0007669"/>
    <property type="project" value="InterPro"/>
</dbReference>
<evidence type="ECO:0000256" key="5">
    <source>
        <dbReference type="ARBA" id="ARBA00023024"/>
    </source>
</evidence>
<comment type="catalytic activity">
    <reaction evidence="1">
        <text>Random endo-hydrolysis of N-acetyl-beta-D-glucosaminide (1-&gt;4)-beta-linkages in chitin and chitodextrins.</text>
        <dbReference type="EC" id="3.2.1.14"/>
    </reaction>
</comment>
<evidence type="ECO:0000256" key="9">
    <source>
        <dbReference type="RuleBase" id="RU000489"/>
    </source>
</evidence>
<dbReference type="Gene3D" id="3.20.20.80">
    <property type="entry name" value="Glycosidases"/>
    <property type="match status" value="1"/>
</dbReference>
<keyword evidence="3" id="KW-0147">Chitin-binding</keyword>
<dbReference type="SMART" id="SM00495">
    <property type="entry name" value="ChtBD3"/>
    <property type="match status" value="1"/>
</dbReference>
<proteinExistence type="inferred from homology"/>
<dbReference type="EC" id="3.2.1.14" evidence="2"/>
<dbReference type="Gene3D" id="2.10.10.20">
    <property type="entry name" value="Carbohydrate-binding module superfamily 5/12"/>
    <property type="match status" value="1"/>
</dbReference>
<evidence type="ECO:0000256" key="11">
    <source>
        <dbReference type="SAM" id="MobiDB-lite"/>
    </source>
</evidence>
<keyword evidence="12" id="KW-0732">Signal</keyword>
<dbReference type="PROSITE" id="PS51910">
    <property type="entry name" value="GH18_2"/>
    <property type="match status" value="1"/>
</dbReference>
<dbReference type="InterPro" id="IPR017853">
    <property type="entry name" value="GH"/>
</dbReference>
<dbReference type="InterPro" id="IPR001579">
    <property type="entry name" value="Glyco_hydro_18_chit_AS"/>
</dbReference>
<dbReference type="CDD" id="cd02877">
    <property type="entry name" value="GH18_hevamine_XipI_class_III"/>
    <property type="match status" value="1"/>
</dbReference>
<evidence type="ECO:0000256" key="8">
    <source>
        <dbReference type="ARBA" id="ARBA00023326"/>
    </source>
</evidence>
<dbReference type="SUPFAM" id="SSF51055">
    <property type="entry name" value="Carbohydrate binding domain"/>
    <property type="match status" value="1"/>
</dbReference>
<evidence type="ECO:0000256" key="2">
    <source>
        <dbReference type="ARBA" id="ARBA00012729"/>
    </source>
</evidence>
<evidence type="ECO:0000313" key="15">
    <source>
        <dbReference type="Proteomes" id="UP000230002"/>
    </source>
</evidence>
<dbReference type="GO" id="GO:0005576">
    <property type="term" value="C:extracellular region"/>
    <property type="evidence" value="ECO:0007669"/>
    <property type="project" value="InterPro"/>
</dbReference>
<reference evidence="14 15" key="1">
    <citation type="journal article" date="2015" name="Sci. Rep.">
        <title>Chromosome-level genome map provides insights into diverse defense mechanisms in the medicinal fungus Ganoderma sinense.</title>
        <authorList>
            <person name="Zhu Y."/>
            <person name="Xu J."/>
            <person name="Sun C."/>
            <person name="Zhou S."/>
            <person name="Xu H."/>
            <person name="Nelson D.R."/>
            <person name="Qian J."/>
            <person name="Song J."/>
            <person name="Luo H."/>
            <person name="Xiang L."/>
            <person name="Li Y."/>
            <person name="Xu Z."/>
            <person name="Ji A."/>
            <person name="Wang L."/>
            <person name="Lu S."/>
            <person name="Hayward A."/>
            <person name="Sun W."/>
            <person name="Li X."/>
            <person name="Schwartz D.C."/>
            <person name="Wang Y."/>
            <person name="Chen S."/>
        </authorList>
    </citation>
    <scope>NUCLEOTIDE SEQUENCE [LARGE SCALE GENOMIC DNA]</scope>
    <source>
        <strain evidence="14 15">ZZ0214-1</strain>
    </source>
</reference>
<dbReference type="InterPro" id="IPR050542">
    <property type="entry name" value="Glycosyl_Hydrlase18_Chitinase"/>
</dbReference>
<evidence type="ECO:0000256" key="3">
    <source>
        <dbReference type="ARBA" id="ARBA00022669"/>
    </source>
</evidence>
<evidence type="ECO:0000256" key="10">
    <source>
        <dbReference type="RuleBase" id="RU004453"/>
    </source>
</evidence>
<dbReference type="GO" id="GO:0000272">
    <property type="term" value="P:polysaccharide catabolic process"/>
    <property type="evidence" value="ECO:0007669"/>
    <property type="project" value="UniProtKB-KW"/>
</dbReference>
<dbReference type="InterPro" id="IPR045321">
    <property type="entry name" value="Cts1-like"/>
</dbReference>
<comment type="similarity">
    <text evidence="10">Belongs to the glycosyl hydrolase 18 family.</text>
</comment>
<keyword evidence="4 9" id="KW-0378">Hydrolase</keyword>
<dbReference type="Pfam" id="PF00704">
    <property type="entry name" value="Glyco_hydro_18"/>
    <property type="match status" value="1"/>
</dbReference>
<comment type="caution">
    <text evidence="14">The sequence shown here is derived from an EMBL/GenBank/DDBJ whole genome shotgun (WGS) entry which is preliminary data.</text>
</comment>
<dbReference type="Proteomes" id="UP000230002">
    <property type="component" value="Unassembled WGS sequence"/>
</dbReference>
<feature type="chain" id="PRO_5013795696" description="chitinase" evidence="12">
    <location>
        <begin position="22"/>
        <end position="479"/>
    </location>
</feature>
<evidence type="ECO:0000313" key="14">
    <source>
        <dbReference type="EMBL" id="PIL35449.1"/>
    </source>
</evidence>
<evidence type="ECO:0000256" key="7">
    <source>
        <dbReference type="ARBA" id="ARBA00023295"/>
    </source>
</evidence>
<keyword evidence="5" id="KW-0146">Chitin degradation</keyword>
<keyword evidence="7 9" id="KW-0326">Glycosidase</keyword>
<dbReference type="EMBL" id="AYKW01000003">
    <property type="protein sequence ID" value="PIL35449.1"/>
    <property type="molecule type" value="Genomic_DNA"/>
</dbReference>
<dbReference type="STRING" id="1077348.A0A2G8SNX4"/>
<dbReference type="PROSITE" id="PS01095">
    <property type="entry name" value="GH18_1"/>
    <property type="match status" value="1"/>
</dbReference>
<dbReference type="SUPFAM" id="SSF51445">
    <property type="entry name" value="(Trans)glycosidases"/>
    <property type="match status" value="1"/>
</dbReference>
<organism evidence="14 15">
    <name type="scientific">Ganoderma sinense ZZ0214-1</name>
    <dbReference type="NCBI Taxonomy" id="1077348"/>
    <lineage>
        <taxon>Eukaryota</taxon>
        <taxon>Fungi</taxon>
        <taxon>Dikarya</taxon>
        <taxon>Basidiomycota</taxon>
        <taxon>Agaricomycotina</taxon>
        <taxon>Agaricomycetes</taxon>
        <taxon>Polyporales</taxon>
        <taxon>Polyporaceae</taxon>
        <taxon>Ganoderma</taxon>
    </lineage>
</organism>
<dbReference type="GO" id="GO:0006032">
    <property type="term" value="P:chitin catabolic process"/>
    <property type="evidence" value="ECO:0007669"/>
    <property type="project" value="UniProtKB-KW"/>
</dbReference>
<feature type="region of interest" description="Disordered" evidence="11">
    <location>
        <begin position="325"/>
        <end position="430"/>
    </location>
</feature>
<dbReference type="AlphaFoldDB" id="A0A2G8SNX4"/>